<dbReference type="CDD" id="cd18080">
    <property type="entry name" value="TrmD-like"/>
    <property type="match status" value="1"/>
</dbReference>
<dbReference type="InterPro" id="IPR016009">
    <property type="entry name" value="tRNA_MeTrfase_TRMD/TRM10"/>
</dbReference>
<evidence type="ECO:0000313" key="21">
    <source>
        <dbReference type="Proteomes" id="UP000186777"/>
    </source>
</evidence>
<keyword evidence="18" id="KW-0175">Coiled coil</keyword>
<evidence type="ECO:0000259" key="19">
    <source>
        <dbReference type="Pfam" id="PF01746"/>
    </source>
</evidence>
<feature type="domain" description="tRNA methyltransferase TRMD/TRM10-type" evidence="19">
    <location>
        <begin position="1"/>
        <end position="224"/>
    </location>
</feature>
<evidence type="ECO:0000256" key="14">
    <source>
        <dbReference type="ARBA" id="ARBA00047783"/>
    </source>
</evidence>
<dbReference type="GO" id="GO:0005829">
    <property type="term" value="C:cytosol"/>
    <property type="evidence" value="ECO:0007669"/>
    <property type="project" value="TreeGrafter"/>
</dbReference>
<dbReference type="NCBIfam" id="NF000648">
    <property type="entry name" value="PRK00026.1"/>
    <property type="match status" value="1"/>
</dbReference>
<organism evidence="20 21">
    <name type="scientific">Phascolarctobacterium succinatutens</name>
    <dbReference type="NCBI Taxonomy" id="626940"/>
    <lineage>
        <taxon>Bacteria</taxon>
        <taxon>Bacillati</taxon>
        <taxon>Bacillota</taxon>
        <taxon>Negativicutes</taxon>
        <taxon>Acidaminococcales</taxon>
        <taxon>Acidaminococcaceae</taxon>
        <taxon>Phascolarctobacterium</taxon>
    </lineage>
</organism>
<feature type="binding site" evidence="15 16">
    <location>
        <begin position="132"/>
        <end position="137"/>
    </location>
    <ligand>
        <name>S-adenosyl-L-methionine</name>
        <dbReference type="ChEBI" id="CHEBI:59789"/>
    </ligand>
</feature>
<reference evidence="20 21" key="1">
    <citation type="journal article" date="2016" name="Nat. Biotechnol.">
        <title>Measurement of bacterial replication rates in microbial communities.</title>
        <authorList>
            <person name="Brown C.T."/>
            <person name="Olm M.R."/>
            <person name="Thomas B.C."/>
            <person name="Banfield J.F."/>
        </authorList>
    </citation>
    <scope>NUCLEOTIDE SEQUENCE [LARGE SCALE GENOMIC DNA]</scope>
    <source>
        <strain evidence="20">46_33</strain>
    </source>
</reference>
<evidence type="ECO:0000256" key="11">
    <source>
        <dbReference type="ARBA" id="ARBA00022694"/>
    </source>
</evidence>
<name>A0A1Q6R2U6_9FIRM</name>
<comment type="similarity">
    <text evidence="3 15 17">Belongs to the RNA methyltransferase TrmD family.</text>
</comment>
<sequence length="273" mass="30569">MKFLFVTLFPEQIEQAASHSILQRAASKGLIEVSCINPRDFTHDVHRTVDDSPFGGGAGMVLKPEPMVAAIRKAKEQLPNARVIAMCPGGRTLKQSIVEEYAHSGQDFIFVCGHYEGFDERIFHWVDEKLSIGDYVLTGGEMPAIIVMDAISRFIPGVLGKLESAEEDSFSTGLLEYPQYTRPVNFEGLEVPEVLRSGNHALINSWRLKQSLKATLALRPDLLSAEQKELLTGRLPYKMKKSERRFYEELRAEIAAEQEKRSSAEVKEDEANG</sequence>
<comment type="caution">
    <text evidence="20">The sequence shown here is derived from an EMBL/GenBank/DDBJ whole genome shotgun (WGS) entry which is preliminary data.</text>
</comment>
<dbReference type="PIRSF" id="PIRSF000386">
    <property type="entry name" value="tRNA_mtase"/>
    <property type="match status" value="1"/>
</dbReference>
<evidence type="ECO:0000256" key="10">
    <source>
        <dbReference type="ARBA" id="ARBA00022691"/>
    </source>
</evidence>
<feature type="binding site" evidence="15 16">
    <location>
        <position position="113"/>
    </location>
    <ligand>
        <name>S-adenosyl-L-methionine</name>
        <dbReference type="ChEBI" id="CHEBI:59789"/>
    </ligand>
</feature>
<feature type="coiled-coil region" evidence="18">
    <location>
        <begin position="240"/>
        <end position="267"/>
    </location>
</feature>
<keyword evidence="10 15" id="KW-0949">S-adenosyl-L-methionine</keyword>
<evidence type="ECO:0000256" key="5">
    <source>
        <dbReference type="ARBA" id="ARBA00012807"/>
    </source>
</evidence>
<keyword evidence="7 15" id="KW-0963">Cytoplasm</keyword>
<comment type="subunit">
    <text evidence="4 15 17">Homodimer.</text>
</comment>
<evidence type="ECO:0000256" key="2">
    <source>
        <dbReference type="ARBA" id="ARBA00004496"/>
    </source>
</evidence>
<dbReference type="PANTHER" id="PTHR46417">
    <property type="entry name" value="TRNA (GUANINE-N(1)-)-METHYLTRANSFERASE"/>
    <property type="match status" value="1"/>
</dbReference>
<comment type="function">
    <text evidence="1 15 17">Specifically methylates guanosine-37 in various tRNAs.</text>
</comment>
<dbReference type="NCBIfam" id="TIGR00088">
    <property type="entry name" value="trmD"/>
    <property type="match status" value="1"/>
</dbReference>
<dbReference type="AlphaFoldDB" id="A0A1Q6R2U6"/>
<dbReference type="EMBL" id="MNTG01000042">
    <property type="protein sequence ID" value="OLA36673.1"/>
    <property type="molecule type" value="Genomic_DNA"/>
</dbReference>
<dbReference type="InterPro" id="IPR029026">
    <property type="entry name" value="tRNA_m1G_MTases_N"/>
</dbReference>
<evidence type="ECO:0000256" key="7">
    <source>
        <dbReference type="ARBA" id="ARBA00022490"/>
    </source>
</evidence>
<dbReference type="STRING" id="626940.BHW43_09005"/>
<evidence type="ECO:0000256" key="18">
    <source>
        <dbReference type="SAM" id="Coils"/>
    </source>
</evidence>
<dbReference type="SUPFAM" id="SSF75217">
    <property type="entry name" value="alpha/beta knot"/>
    <property type="match status" value="1"/>
</dbReference>
<keyword evidence="9 15" id="KW-0808">Transferase</keyword>
<evidence type="ECO:0000256" key="8">
    <source>
        <dbReference type="ARBA" id="ARBA00022603"/>
    </source>
</evidence>
<keyword evidence="8 15" id="KW-0489">Methyltransferase</keyword>
<evidence type="ECO:0000313" key="20">
    <source>
        <dbReference type="EMBL" id="OLA36673.1"/>
    </source>
</evidence>
<dbReference type="Gene3D" id="3.40.1280.10">
    <property type="match status" value="1"/>
</dbReference>
<gene>
    <name evidence="15" type="primary">trmD</name>
    <name evidence="20" type="ORF">BHW43_09005</name>
</gene>
<dbReference type="GO" id="GO:0052906">
    <property type="term" value="F:tRNA (guanine(37)-N1)-methyltransferase activity"/>
    <property type="evidence" value="ECO:0007669"/>
    <property type="project" value="UniProtKB-UniRule"/>
</dbReference>
<dbReference type="RefSeq" id="WP_303680297.1">
    <property type="nucleotide sequence ID" value="NZ_JAXZQI010000024.1"/>
</dbReference>
<dbReference type="PANTHER" id="PTHR46417:SF1">
    <property type="entry name" value="TRNA (GUANINE-N(1)-)-METHYLTRANSFERASE"/>
    <property type="match status" value="1"/>
</dbReference>
<dbReference type="InterPro" id="IPR002649">
    <property type="entry name" value="tRNA_m1G_MeTrfase_TrmD"/>
</dbReference>
<evidence type="ECO:0000256" key="15">
    <source>
        <dbReference type="HAMAP-Rule" id="MF_00605"/>
    </source>
</evidence>
<dbReference type="FunFam" id="3.40.1280.10:FF:000001">
    <property type="entry name" value="tRNA (guanine-N(1)-)-methyltransferase"/>
    <property type="match status" value="1"/>
</dbReference>
<dbReference type="Pfam" id="PF01746">
    <property type="entry name" value="tRNA_m1G_MT"/>
    <property type="match status" value="1"/>
</dbReference>
<evidence type="ECO:0000256" key="16">
    <source>
        <dbReference type="PIRSR" id="PIRSR000386-1"/>
    </source>
</evidence>
<dbReference type="GO" id="GO:0002939">
    <property type="term" value="P:tRNA N1-guanine methylation"/>
    <property type="evidence" value="ECO:0007669"/>
    <property type="project" value="TreeGrafter"/>
</dbReference>
<evidence type="ECO:0000256" key="17">
    <source>
        <dbReference type="RuleBase" id="RU003464"/>
    </source>
</evidence>
<evidence type="ECO:0000256" key="3">
    <source>
        <dbReference type="ARBA" id="ARBA00007630"/>
    </source>
</evidence>
<keyword evidence="11 15" id="KW-0819">tRNA processing</keyword>
<evidence type="ECO:0000256" key="12">
    <source>
        <dbReference type="ARBA" id="ARBA00029736"/>
    </source>
</evidence>
<protein>
    <recommendedName>
        <fullName evidence="6 15">tRNA (guanine-N(1)-)-methyltransferase</fullName>
        <ecNumber evidence="5 15">2.1.1.228</ecNumber>
    </recommendedName>
    <alternativeName>
        <fullName evidence="12 15">M1G-methyltransferase</fullName>
    </alternativeName>
    <alternativeName>
        <fullName evidence="13 15">tRNA [GM37] methyltransferase</fullName>
    </alternativeName>
</protein>
<dbReference type="InterPro" id="IPR029028">
    <property type="entry name" value="Alpha/beta_knot_MTases"/>
</dbReference>
<dbReference type="Gene3D" id="1.10.1270.20">
    <property type="entry name" value="tRNA(m1g37)methyltransferase, domain 2"/>
    <property type="match status" value="1"/>
</dbReference>
<comment type="catalytic activity">
    <reaction evidence="14 15 17">
        <text>guanosine(37) in tRNA + S-adenosyl-L-methionine = N(1)-methylguanosine(37) in tRNA + S-adenosyl-L-homocysteine + H(+)</text>
        <dbReference type="Rhea" id="RHEA:36899"/>
        <dbReference type="Rhea" id="RHEA-COMP:10145"/>
        <dbReference type="Rhea" id="RHEA-COMP:10147"/>
        <dbReference type="ChEBI" id="CHEBI:15378"/>
        <dbReference type="ChEBI" id="CHEBI:57856"/>
        <dbReference type="ChEBI" id="CHEBI:59789"/>
        <dbReference type="ChEBI" id="CHEBI:73542"/>
        <dbReference type="ChEBI" id="CHEBI:74269"/>
        <dbReference type="EC" id="2.1.1.228"/>
    </reaction>
</comment>
<evidence type="ECO:0000256" key="9">
    <source>
        <dbReference type="ARBA" id="ARBA00022679"/>
    </source>
</evidence>
<dbReference type="Proteomes" id="UP000186777">
    <property type="component" value="Unassembled WGS sequence"/>
</dbReference>
<evidence type="ECO:0000256" key="6">
    <source>
        <dbReference type="ARBA" id="ARBA00014679"/>
    </source>
</evidence>
<dbReference type="HAMAP" id="MF_00605">
    <property type="entry name" value="TrmD"/>
    <property type="match status" value="1"/>
</dbReference>
<comment type="subcellular location">
    <subcellularLocation>
        <location evidence="2 15 17">Cytoplasm</location>
    </subcellularLocation>
</comment>
<dbReference type="EC" id="2.1.1.228" evidence="5 15"/>
<proteinExistence type="inferred from homology"/>
<evidence type="ECO:0000256" key="13">
    <source>
        <dbReference type="ARBA" id="ARBA00033392"/>
    </source>
</evidence>
<evidence type="ECO:0000256" key="1">
    <source>
        <dbReference type="ARBA" id="ARBA00002634"/>
    </source>
</evidence>
<dbReference type="FunFam" id="1.10.1270.20:FF:000001">
    <property type="entry name" value="tRNA (guanine-N(1)-)-methyltransferase"/>
    <property type="match status" value="1"/>
</dbReference>
<accession>A0A1Q6R2U6</accession>
<evidence type="ECO:0000256" key="4">
    <source>
        <dbReference type="ARBA" id="ARBA00011738"/>
    </source>
</evidence>
<dbReference type="InterPro" id="IPR023148">
    <property type="entry name" value="tRNA_m1G_MeTrfase_C_sf"/>
</dbReference>